<dbReference type="Pfam" id="PF22943">
    <property type="entry name" value="HTH_68"/>
    <property type="match status" value="1"/>
</dbReference>
<dbReference type="AlphaFoldDB" id="A0A232M0N6"/>
<keyword evidence="4" id="KW-1185">Reference proteome</keyword>
<feature type="domain" description="Helix-turn-helix" evidence="2">
    <location>
        <begin position="147"/>
        <end position="191"/>
    </location>
</feature>
<organism evidence="3 4">
    <name type="scientific">Elaphomyces granulatus</name>
    <dbReference type="NCBI Taxonomy" id="519963"/>
    <lineage>
        <taxon>Eukaryota</taxon>
        <taxon>Fungi</taxon>
        <taxon>Dikarya</taxon>
        <taxon>Ascomycota</taxon>
        <taxon>Pezizomycotina</taxon>
        <taxon>Eurotiomycetes</taxon>
        <taxon>Eurotiomycetidae</taxon>
        <taxon>Eurotiales</taxon>
        <taxon>Elaphomycetaceae</taxon>
        <taxon>Elaphomyces</taxon>
    </lineage>
</organism>
<dbReference type="EMBL" id="NPHW01003204">
    <property type="protein sequence ID" value="OXV09970.1"/>
    <property type="molecule type" value="Genomic_DNA"/>
</dbReference>
<accession>A0A232M0N6</accession>
<evidence type="ECO:0000259" key="2">
    <source>
        <dbReference type="Pfam" id="PF22943"/>
    </source>
</evidence>
<name>A0A232M0N6_9EURO</name>
<evidence type="ECO:0000313" key="3">
    <source>
        <dbReference type="EMBL" id="OXV09970.1"/>
    </source>
</evidence>
<feature type="region of interest" description="Disordered" evidence="1">
    <location>
        <begin position="1"/>
        <end position="69"/>
    </location>
</feature>
<reference evidence="3 4" key="1">
    <citation type="journal article" date="2015" name="Environ. Microbiol.">
        <title>Metagenome sequence of Elaphomyces granulatus from sporocarp tissue reveals Ascomycota ectomycorrhizal fingerprints of genome expansion and a Proteobacteria-rich microbiome.</title>
        <authorList>
            <person name="Quandt C.A."/>
            <person name="Kohler A."/>
            <person name="Hesse C.N."/>
            <person name="Sharpton T.J."/>
            <person name="Martin F."/>
            <person name="Spatafora J.W."/>
        </authorList>
    </citation>
    <scope>NUCLEOTIDE SEQUENCE [LARGE SCALE GENOMIC DNA]</scope>
    <source>
        <strain evidence="3 4">OSC145934</strain>
    </source>
</reference>
<feature type="compositionally biased region" description="Low complexity" evidence="1">
    <location>
        <begin position="16"/>
        <end position="39"/>
    </location>
</feature>
<proteinExistence type="predicted"/>
<feature type="region of interest" description="Disordered" evidence="1">
    <location>
        <begin position="87"/>
        <end position="109"/>
    </location>
</feature>
<dbReference type="Proteomes" id="UP000243515">
    <property type="component" value="Unassembled WGS sequence"/>
</dbReference>
<protein>
    <recommendedName>
        <fullName evidence="2">Helix-turn-helix domain-containing protein</fullName>
    </recommendedName>
</protein>
<evidence type="ECO:0000313" key="4">
    <source>
        <dbReference type="Proteomes" id="UP000243515"/>
    </source>
</evidence>
<comment type="caution">
    <text evidence="3">The sequence shown here is derived from an EMBL/GenBank/DDBJ whole genome shotgun (WGS) entry which is preliminary data.</text>
</comment>
<evidence type="ECO:0000256" key="1">
    <source>
        <dbReference type="SAM" id="MobiDB-lite"/>
    </source>
</evidence>
<feature type="compositionally biased region" description="Polar residues" evidence="1">
    <location>
        <begin position="40"/>
        <end position="49"/>
    </location>
</feature>
<sequence length="194" mass="20968">MGSSSSKPLRSAVSATSRRQYPQQPSPSTTTIRSSPRTSEQNYKSTTQGPIYHTKKDTSSSKSEAIDFDSSDSHFAASLRSIGPVIPNPTFSNSSTFHRPVQGHSPSILPDSANPALLVVSSRARITKAAEREAELLGRQSHEGREFLDVQTIRQALAMRDKQGLPAGEIEKLLRLKSGVVDRLGKKGVLAEVG</sequence>
<dbReference type="OrthoDB" id="4085451at2759"/>
<dbReference type="InterPro" id="IPR054448">
    <property type="entry name" value="HTH_put_ascomycetes"/>
</dbReference>
<gene>
    <name evidence="3" type="ORF">Egran_02267</name>
</gene>